<comment type="caution">
    <text evidence="2">The sequence shown here is derived from an EMBL/GenBank/DDBJ whole genome shotgun (WGS) entry which is preliminary data.</text>
</comment>
<evidence type="ECO:0000256" key="1">
    <source>
        <dbReference type="SAM" id="MobiDB-lite"/>
    </source>
</evidence>
<sequence>MSNWEDVLATAEFAYNNSASSSTGLTPFYANYGYHPASHNHPDGAPRNPGSRLYAHWMTQVHDHAQEHLDRARQRMRDWADKKQNGGLGL</sequence>
<reference evidence="2 3" key="1">
    <citation type="submission" date="2017-07" db="EMBL/GenBank/DDBJ databases">
        <title>Genome sequence of the Sordaria macrospora wild type strain R19027.</title>
        <authorList>
            <person name="Nowrousian M."/>
            <person name="Teichert I."/>
            <person name="Kueck U."/>
        </authorList>
    </citation>
    <scope>NUCLEOTIDE SEQUENCE [LARGE SCALE GENOMIC DNA]</scope>
    <source>
        <strain evidence="2 3">R19027</strain>
        <tissue evidence="2">Mycelium</tissue>
    </source>
</reference>
<evidence type="ECO:0000313" key="2">
    <source>
        <dbReference type="EMBL" id="KAA8629011.1"/>
    </source>
</evidence>
<protein>
    <submittedName>
        <fullName evidence="2">Uncharacterized protein</fullName>
    </submittedName>
</protein>
<dbReference type="InterPro" id="IPR036397">
    <property type="entry name" value="RNaseH_sf"/>
</dbReference>
<dbReference type="GO" id="GO:0003676">
    <property type="term" value="F:nucleic acid binding"/>
    <property type="evidence" value="ECO:0007669"/>
    <property type="project" value="InterPro"/>
</dbReference>
<evidence type="ECO:0000313" key="3">
    <source>
        <dbReference type="Proteomes" id="UP000433876"/>
    </source>
</evidence>
<feature type="region of interest" description="Disordered" evidence="1">
    <location>
        <begin position="66"/>
        <end position="90"/>
    </location>
</feature>
<dbReference type="VEuPathDB" id="FungiDB:SMAC_09780"/>
<accession>A0A8S8ZJZ1</accession>
<dbReference type="OMA" id="HPASHNH"/>
<feature type="compositionally biased region" description="Basic and acidic residues" evidence="1">
    <location>
        <begin position="66"/>
        <end position="84"/>
    </location>
</feature>
<dbReference type="EMBL" id="NMPR01000153">
    <property type="protein sequence ID" value="KAA8629011.1"/>
    <property type="molecule type" value="Genomic_DNA"/>
</dbReference>
<dbReference type="PANTHER" id="PTHR45835:SF99">
    <property type="entry name" value="CHROMO DOMAIN-CONTAINING PROTEIN-RELATED"/>
    <property type="match status" value="1"/>
</dbReference>
<proteinExistence type="predicted"/>
<gene>
    <name evidence="2" type="ORF">SMACR_09780</name>
</gene>
<dbReference type="Gene3D" id="3.30.420.10">
    <property type="entry name" value="Ribonuclease H-like superfamily/Ribonuclease H"/>
    <property type="match status" value="1"/>
</dbReference>
<name>A0A8S8ZJZ1_SORMA</name>
<dbReference type="PANTHER" id="PTHR45835">
    <property type="entry name" value="YALI0A06105P"/>
    <property type="match status" value="1"/>
</dbReference>
<organism evidence="2 3">
    <name type="scientific">Sordaria macrospora</name>
    <dbReference type="NCBI Taxonomy" id="5147"/>
    <lineage>
        <taxon>Eukaryota</taxon>
        <taxon>Fungi</taxon>
        <taxon>Dikarya</taxon>
        <taxon>Ascomycota</taxon>
        <taxon>Pezizomycotina</taxon>
        <taxon>Sordariomycetes</taxon>
        <taxon>Sordariomycetidae</taxon>
        <taxon>Sordariales</taxon>
        <taxon>Sordariaceae</taxon>
        <taxon>Sordaria</taxon>
    </lineage>
</organism>
<dbReference type="Proteomes" id="UP000433876">
    <property type="component" value="Unassembled WGS sequence"/>
</dbReference>
<dbReference type="AlphaFoldDB" id="A0A8S8ZJZ1"/>